<reference evidence="1 2" key="1">
    <citation type="submission" date="2020-02" db="EMBL/GenBank/DDBJ databases">
        <authorList>
            <person name="Ferguson B K."/>
        </authorList>
    </citation>
    <scope>NUCLEOTIDE SEQUENCE [LARGE SCALE GENOMIC DNA]</scope>
</reference>
<dbReference type="Proteomes" id="UP000479000">
    <property type="component" value="Unassembled WGS sequence"/>
</dbReference>
<dbReference type="EMBL" id="CADCXU010035804">
    <property type="protein sequence ID" value="CAB0020806.1"/>
    <property type="molecule type" value="Genomic_DNA"/>
</dbReference>
<organism evidence="1 2">
    <name type="scientific">Nesidiocoris tenuis</name>
    <dbReference type="NCBI Taxonomy" id="355587"/>
    <lineage>
        <taxon>Eukaryota</taxon>
        <taxon>Metazoa</taxon>
        <taxon>Ecdysozoa</taxon>
        <taxon>Arthropoda</taxon>
        <taxon>Hexapoda</taxon>
        <taxon>Insecta</taxon>
        <taxon>Pterygota</taxon>
        <taxon>Neoptera</taxon>
        <taxon>Paraneoptera</taxon>
        <taxon>Hemiptera</taxon>
        <taxon>Heteroptera</taxon>
        <taxon>Panheteroptera</taxon>
        <taxon>Cimicomorpha</taxon>
        <taxon>Miridae</taxon>
        <taxon>Dicyphina</taxon>
        <taxon>Nesidiocoris</taxon>
    </lineage>
</organism>
<dbReference type="AlphaFoldDB" id="A0A6H5HZL6"/>
<sequence>MYNSVFTVGCPGRPMTIALASLPPLSTGWSSIGIRSDISGFDRLPSVLDSQSSSSVNESCLCQ</sequence>
<proteinExistence type="predicted"/>
<accession>A0A6H5HZL6</accession>
<feature type="non-terminal residue" evidence="1">
    <location>
        <position position="63"/>
    </location>
</feature>
<keyword evidence="2" id="KW-1185">Reference proteome</keyword>
<gene>
    <name evidence="1" type="ORF">NTEN_LOCUS24346</name>
</gene>
<evidence type="ECO:0000313" key="2">
    <source>
        <dbReference type="Proteomes" id="UP000479000"/>
    </source>
</evidence>
<name>A0A6H5HZL6_9HEMI</name>
<evidence type="ECO:0000313" key="1">
    <source>
        <dbReference type="EMBL" id="CAB0020806.1"/>
    </source>
</evidence>
<protein>
    <submittedName>
        <fullName evidence="1">Uncharacterized protein</fullName>
    </submittedName>
</protein>